<dbReference type="KEGG" id="bmx:BMS_3188"/>
<dbReference type="InterPro" id="IPR000086">
    <property type="entry name" value="NUDIX_hydrolase_dom"/>
</dbReference>
<evidence type="ECO:0000256" key="3">
    <source>
        <dbReference type="ARBA" id="ARBA00022457"/>
    </source>
</evidence>
<evidence type="ECO:0000256" key="15">
    <source>
        <dbReference type="ARBA" id="ARBA00041979"/>
    </source>
</evidence>
<dbReference type="STRING" id="862908.BMS_3188"/>
<keyword evidence="9" id="KW-0234">DNA repair</keyword>
<protein>
    <recommendedName>
        <fullName evidence="13">8-oxo-dGTP diphosphatase</fullName>
        <ecNumber evidence="12">3.6.1.55</ecNumber>
    </recommendedName>
    <alternativeName>
        <fullName evidence="16">7,8-dihydro-8-oxoguanine-triphosphatase</fullName>
    </alternativeName>
    <alternativeName>
        <fullName evidence="15">Mutator protein MutT</fullName>
    </alternativeName>
    <alternativeName>
        <fullName evidence="14">dGTP pyrophosphohydrolase</fullName>
    </alternativeName>
</protein>
<dbReference type="PANTHER" id="PTHR47707:SF1">
    <property type="entry name" value="NUDIX HYDROLASE FAMILY PROTEIN"/>
    <property type="match status" value="1"/>
</dbReference>
<evidence type="ECO:0000256" key="12">
    <source>
        <dbReference type="ARBA" id="ARBA00038905"/>
    </source>
</evidence>
<organism evidence="18 19">
    <name type="scientific">Halobacteriovorax marinus (strain ATCC BAA-682 / DSM 15412 / SJ)</name>
    <name type="common">Bacteriovorax marinus</name>
    <dbReference type="NCBI Taxonomy" id="862908"/>
    <lineage>
        <taxon>Bacteria</taxon>
        <taxon>Pseudomonadati</taxon>
        <taxon>Bdellovibrionota</taxon>
        <taxon>Bacteriovoracia</taxon>
        <taxon>Bacteriovoracales</taxon>
        <taxon>Halobacteriovoraceae</taxon>
        <taxon>Halobacteriovorax</taxon>
    </lineage>
</organism>
<sequence>MVTPVSIVILIRSIEKGSLELWMQERVEDGPLNGLLEFPGGKIEAGEDSHQAARREFLEEASVSLSKTFLFKIKTHTYKDRSVCLFVHFAQGDDVSPANGQWFKFNFNEMSLPYKERLPEVNYEIIDDLLNYIDRHQRAGMLENIWAQKS</sequence>
<evidence type="ECO:0000259" key="17">
    <source>
        <dbReference type="PROSITE" id="PS51462"/>
    </source>
</evidence>
<gene>
    <name evidence="18" type="ordered locus">BMS_3188</name>
</gene>
<evidence type="ECO:0000256" key="4">
    <source>
        <dbReference type="ARBA" id="ARBA00022705"/>
    </source>
</evidence>
<evidence type="ECO:0000256" key="9">
    <source>
        <dbReference type="ARBA" id="ARBA00023204"/>
    </source>
</evidence>
<evidence type="ECO:0000256" key="14">
    <source>
        <dbReference type="ARBA" id="ARBA00041592"/>
    </source>
</evidence>
<keyword evidence="6" id="KW-0227">DNA damage</keyword>
<comment type="catalytic activity">
    <reaction evidence="11">
        <text>8-oxo-GTP + H2O = 8-oxo-GMP + diphosphate + H(+)</text>
        <dbReference type="Rhea" id="RHEA:67616"/>
        <dbReference type="ChEBI" id="CHEBI:15377"/>
        <dbReference type="ChEBI" id="CHEBI:15378"/>
        <dbReference type="ChEBI" id="CHEBI:33019"/>
        <dbReference type="ChEBI" id="CHEBI:143553"/>
        <dbReference type="ChEBI" id="CHEBI:145694"/>
    </reaction>
</comment>
<evidence type="ECO:0000256" key="7">
    <source>
        <dbReference type="ARBA" id="ARBA00022801"/>
    </source>
</evidence>
<keyword evidence="19" id="KW-1185">Reference proteome</keyword>
<dbReference type="GO" id="GO:0046872">
    <property type="term" value="F:metal ion binding"/>
    <property type="evidence" value="ECO:0007669"/>
    <property type="project" value="UniProtKB-KW"/>
</dbReference>
<keyword evidence="7" id="KW-0378">Hydrolase</keyword>
<keyword evidence="3" id="KW-0515">Mutator protein</keyword>
<dbReference type="Gene3D" id="3.90.79.10">
    <property type="entry name" value="Nucleoside Triphosphate Pyrophosphohydrolase"/>
    <property type="match status" value="1"/>
</dbReference>
<accession>E1X005</accession>
<evidence type="ECO:0000256" key="6">
    <source>
        <dbReference type="ARBA" id="ARBA00022763"/>
    </source>
</evidence>
<comment type="similarity">
    <text evidence="2">Belongs to the Nudix hydrolase family.</text>
</comment>
<comment type="catalytic activity">
    <reaction evidence="10">
        <text>8-oxo-dGTP + H2O = 8-oxo-dGMP + diphosphate + H(+)</text>
        <dbReference type="Rhea" id="RHEA:31575"/>
        <dbReference type="ChEBI" id="CHEBI:15377"/>
        <dbReference type="ChEBI" id="CHEBI:15378"/>
        <dbReference type="ChEBI" id="CHEBI:33019"/>
        <dbReference type="ChEBI" id="CHEBI:63224"/>
        <dbReference type="ChEBI" id="CHEBI:77896"/>
        <dbReference type="EC" id="3.6.1.55"/>
    </reaction>
</comment>
<dbReference type="GO" id="GO:0044716">
    <property type="term" value="F:8-oxo-GDP phosphatase activity"/>
    <property type="evidence" value="ECO:0007669"/>
    <property type="project" value="TreeGrafter"/>
</dbReference>
<evidence type="ECO:0000313" key="19">
    <source>
        <dbReference type="Proteomes" id="UP000008963"/>
    </source>
</evidence>
<dbReference type="PATRIC" id="fig|862908.3.peg.3047"/>
<proteinExistence type="inferred from homology"/>
<dbReference type="EMBL" id="FQ312005">
    <property type="protein sequence ID" value="CBW27941.1"/>
    <property type="molecule type" value="Genomic_DNA"/>
</dbReference>
<dbReference type="SUPFAM" id="SSF55811">
    <property type="entry name" value="Nudix"/>
    <property type="match status" value="1"/>
</dbReference>
<dbReference type="OrthoDB" id="5294734at2"/>
<dbReference type="Pfam" id="PF00293">
    <property type="entry name" value="NUDIX"/>
    <property type="match status" value="1"/>
</dbReference>
<keyword evidence="4" id="KW-0235">DNA replication</keyword>
<dbReference type="GO" id="GO:0006260">
    <property type="term" value="P:DNA replication"/>
    <property type="evidence" value="ECO:0007669"/>
    <property type="project" value="UniProtKB-KW"/>
</dbReference>
<dbReference type="HOGENOM" id="CLU_037162_19_2_7"/>
<evidence type="ECO:0000256" key="11">
    <source>
        <dbReference type="ARBA" id="ARBA00036904"/>
    </source>
</evidence>
<evidence type="ECO:0000256" key="2">
    <source>
        <dbReference type="ARBA" id="ARBA00005582"/>
    </source>
</evidence>
<dbReference type="RefSeq" id="WP_014245711.1">
    <property type="nucleotide sequence ID" value="NC_016620.1"/>
</dbReference>
<evidence type="ECO:0000256" key="10">
    <source>
        <dbReference type="ARBA" id="ARBA00035861"/>
    </source>
</evidence>
<dbReference type="PANTHER" id="PTHR47707">
    <property type="entry name" value="8-OXO-DGTP DIPHOSPHATASE"/>
    <property type="match status" value="1"/>
</dbReference>
<dbReference type="PROSITE" id="PS51462">
    <property type="entry name" value="NUDIX"/>
    <property type="match status" value="1"/>
</dbReference>
<evidence type="ECO:0000256" key="16">
    <source>
        <dbReference type="ARBA" id="ARBA00042798"/>
    </source>
</evidence>
<dbReference type="Proteomes" id="UP000008963">
    <property type="component" value="Chromosome"/>
</dbReference>
<dbReference type="InterPro" id="IPR015797">
    <property type="entry name" value="NUDIX_hydrolase-like_dom_sf"/>
</dbReference>
<reference evidence="19" key="1">
    <citation type="journal article" date="2013" name="ISME J.">
        <title>A small predatory core genome in the divergent marine Bacteriovorax marinus SJ and the terrestrial Bdellovibrio bacteriovorus.</title>
        <authorList>
            <person name="Crossman L.C."/>
            <person name="Chen H."/>
            <person name="Cerdeno-Tarraga A.M."/>
            <person name="Brooks K."/>
            <person name="Quail M.A."/>
            <person name="Pineiro S.A."/>
            <person name="Hobley L."/>
            <person name="Sockett R.E."/>
            <person name="Bentley S.D."/>
            <person name="Parkhill J."/>
            <person name="Williams H.N."/>
            <person name="Stine O.C."/>
        </authorList>
    </citation>
    <scope>NUCLEOTIDE SEQUENCE [LARGE SCALE GENOMIC DNA]</scope>
    <source>
        <strain evidence="19">ATCC BAA-682 / DSM 15412 / SJ</strain>
    </source>
</reference>
<evidence type="ECO:0000256" key="1">
    <source>
        <dbReference type="ARBA" id="ARBA00001946"/>
    </source>
</evidence>
<dbReference type="GO" id="GO:0035539">
    <property type="term" value="F:8-oxo-7,8-dihydrodeoxyguanosine triphosphate pyrophosphatase activity"/>
    <property type="evidence" value="ECO:0007669"/>
    <property type="project" value="UniProtKB-EC"/>
</dbReference>
<keyword evidence="8" id="KW-0460">Magnesium</keyword>
<dbReference type="InterPro" id="IPR047127">
    <property type="entry name" value="MutT-like"/>
</dbReference>
<evidence type="ECO:0000313" key="18">
    <source>
        <dbReference type="EMBL" id="CBW27941.1"/>
    </source>
</evidence>
<dbReference type="AlphaFoldDB" id="E1X005"/>
<dbReference type="eggNOG" id="COG1051">
    <property type="taxonomic scope" value="Bacteria"/>
</dbReference>
<dbReference type="GO" id="GO:0044715">
    <property type="term" value="F:8-oxo-dGDP phosphatase activity"/>
    <property type="evidence" value="ECO:0007669"/>
    <property type="project" value="TreeGrafter"/>
</dbReference>
<evidence type="ECO:0000256" key="13">
    <source>
        <dbReference type="ARBA" id="ARBA00040794"/>
    </source>
</evidence>
<dbReference type="GO" id="GO:0008413">
    <property type="term" value="F:8-oxo-7,8-dihydroguanosine triphosphate pyrophosphatase activity"/>
    <property type="evidence" value="ECO:0007669"/>
    <property type="project" value="TreeGrafter"/>
</dbReference>
<evidence type="ECO:0000256" key="5">
    <source>
        <dbReference type="ARBA" id="ARBA00022723"/>
    </source>
</evidence>
<dbReference type="EC" id="3.6.1.55" evidence="12"/>
<keyword evidence="5" id="KW-0479">Metal-binding</keyword>
<comment type="cofactor">
    <cofactor evidence="1">
        <name>Mg(2+)</name>
        <dbReference type="ChEBI" id="CHEBI:18420"/>
    </cofactor>
</comment>
<name>E1X005_HALMS</name>
<dbReference type="GO" id="GO:0006281">
    <property type="term" value="P:DNA repair"/>
    <property type="evidence" value="ECO:0007669"/>
    <property type="project" value="UniProtKB-KW"/>
</dbReference>
<feature type="domain" description="Nudix hydrolase" evidence="17">
    <location>
        <begin position="1"/>
        <end position="133"/>
    </location>
</feature>
<evidence type="ECO:0000256" key="8">
    <source>
        <dbReference type="ARBA" id="ARBA00022842"/>
    </source>
</evidence>